<sequence length="306" mass="34160">MAVEDPEQKEVVVAKRPEHRRRATNNSVAQTRGPPHNSSLLSERSPWMLADLRSRPSYDSESLKDLRNSTPSIPAKNITETSSRDTCGPTPDIKIRFGEIAECDVSPNIPSEVEIREKKARRALLGQELQFTSIVVDPGSTSPPTENPGDYMVSDDENDFAFCTLDPSLPVGNVVLQQRRAQTKEIINQAEALSMDNDSDNERELLYEAAQMRASMDGRRGHTKLSLTIPPAGLTPLPNLDYSLLRLGSLLVELDQSKHSLVDRLEEVRFKNCEISQREATIGVLLKDAGDFYGRLKKELITHRAE</sequence>
<comment type="caution">
    <text evidence="1">The sequence shown here is derived from an EMBL/GenBank/DDBJ whole genome shotgun (WGS) entry which is preliminary data.</text>
</comment>
<organism evidence="1">
    <name type="scientific">Ophidiomyces ophidiicola</name>
    <dbReference type="NCBI Taxonomy" id="1387563"/>
    <lineage>
        <taxon>Eukaryota</taxon>
        <taxon>Fungi</taxon>
        <taxon>Dikarya</taxon>
        <taxon>Ascomycota</taxon>
        <taxon>Pezizomycotina</taxon>
        <taxon>Eurotiomycetes</taxon>
        <taxon>Eurotiomycetidae</taxon>
        <taxon>Onygenales</taxon>
        <taxon>Onygenaceae</taxon>
        <taxon>Ophidiomyces</taxon>
    </lineage>
</organism>
<evidence type="ECO:0000313" key="1">
    <source>
        <dbReference type="EMBL" id="KAI2382163.1"/>
    </source>
</evidence>
<gene>
    <name evidence="1" type="ORF">LOY88_006255</name>
</gene>
<protein>
    <submittedName>
        <fullName evidence="1">Uncharacterized protein</fullName>
    </submittedName>
</protein>
<reference evidence="1" key="1">
    <citation type="journal article" date="2022" name="bioRxiv">
        <title>Population genetic analysis of Ophidiomyces ophidiicola, the causative agent of snake fungal disease, indicates recent introductions to the USA.</title>
        <authorList>
            <person name="Ladner J.T."/>
            <person name="Palmer J.M."/>
            <person name="Ettinger C.L."/>
            <person name="Stajich J.E."/>
            <person name="Farrell T.M."/>
            <person name="Glorioso B.M."/>
            <person name="Lawson B."/>
            <person name="Price S.J."/>
            <person name="Stengle A.G."/>
            <person name="Grear D.A."/>
            <person name="Lorch J.M."/>
        </authorList>
    </citation>
    <scope>NUCLEOTIDE SEQUENCE</scope>
    <source>
        <strain evidence="1">NWHC 24266-5</strain>
    </source>
</reference>
<accession>A0ACB8UNC6</accession>
<dbReference type="EMBL" id="JALBCA010000140">
    <property type="protein sequence ID" value="KAI2382163.1"/>
    <property type="molecule type" value="Genomic_DNA"/>
</dbReference>
<proteinExistence type="predicted"/>
<name>A0ACB8UNC6_9EURO</name>